<dbReference type="CDD" id="cd06845">
    <property type="entry name" value="Bcl-2_like"/>
    <property type="match status" value="1"/>
</dbReference>
<dbReference type="GO" id="GO:0008630">
    <property type="term" value="P:intrinsic apoptotic signaling pathway in response to DNA damage"/>
    <property type="evidence" value="ECO:0007669"/>
    <property type="project" value="TreeGrafter"/>
</dbReference>
<evidence type="ECO:0000256" key="4">
    <source>
        <dbReference type="ARBA" id="ARBA00022703"/>
    </source>
</evidence>
<dbReference type="Ensembl" id="ENSSHAT00000027201.1">
    <property type="protein sequence ID" value="ENSSHAP00000034270.1"/>
    <property type="gene ID" value="ENSSHAG00000027236.1"/>
</dbReference>
<dbReference type="GeneID" id="111719912"/>
<organism evidence="9 10">
    <name type="scientific">Sarcophilus harrisii</name>
    <name type="common">Tasmanian devil</name>
    <name type="synonym">Sarcophilus laniarius</name>
    <dbReference type="NCBI Taxonomy" id="9305"/>
    <lineage>
        <taxon>Eukaryota</taxon>
        <taxon>Metazoa</taxon>
        <taxon>Chordata</taxon>
        <taxon>Craniata</taxon>
        <taxon>Vertebrata</taxon>
        <taxon>Euteleostomi</taxon>
        <taxon>Mammalia</taxon>
        <taxon>Metatheria</taxon>
        <taxon>Dasyuromorphia</taxon>
        <taxon>Dasyuridae</taxon>
        <taxon>Sarcophilus</taxon>
    </lineage>
</organism>
<dbReference type="GO" id="GO:0042981">
    <property type="term" value="P:regulation of apoptotic process"/>
    <property type="evidence" value="ECO:0007669"/>
    <property type="project" value="InterPro"/>
</dbReference>
<dbReference type="GO" id="GO:0097192">
    <property type="term" value="P:extrinsic apoptotic signaling pathway in absence of ligand"/>
    <property type="evidence" value="ECO:0007669"/>
    <property type="project" value="TreeGrafter"/>
</dbReference>
<feature type="domain" description="Bcl-2 Bcl-2 homology region 1-3" evidence="8">
    <location>
        <begin position="41"/>
        <end position="143"/>
    </location>
</feature>
<dbReference type="Pfam" id="PF00452">
    <property type="entry name" value="Bcl-2"/>
    <property type="match status" value="1"/>
</dbReference>
<dbReference type="GO" id="GO:0051400">
    <property type="term" value="F:BH domain binding"/>
    <property type="evidence" value="ECO:0007669"/>
    <property type="project" value="TreeGrafter"/>
</dbReference>
<sequence>METEDALREETRRLVSDYLEHCCRAEGCQERAPSTPAAATMRAVAQELRRTYRDFFECAKSQLLDQPPERVIPEVAEMMDQGGFNWGRVAVLVVFAGAMLEMEEQEKQQRGRLRSEMSRRLAEELCHYLVEKKGAWLRENGGWTGFHHHFTQKQPPPQSDPKSTLCCIVAAAGFGLVGLALLLAVR</sequence>
<keyword evidence="10" id="KW-1185">Reference proteome</keyword>
<dbReference type="GO" id="GO:0005741">
    <property type="term" value="C:mitochondrial outer membrane"/>
    <property type="evidence" value="ECO:0007669"/>
    <property type="project" value="TreeGrafter"/>
</dbReference>
<reference evidence="9 10" key="1">
    <citation type="journal article" date="2011" name="Proc. Natl. Acad. Sci. U.S.A.">
        <title>Genetic diversity and population structure of the endangered marsupial Sarcophilus harrisii (Tasmanian devil).</title>
        <authorList>
            <person name="Miller W."/>
            <person name="Hayes V.M."/>
            <person name="Ratan A."/>
            <person name="Petersen D.C."/>
            <person name="Wittekindt N.E."/>
            <person name="Miller J."/>
            <person name="Walenz B."/>
            <person name="Knight J."/>
            <person name="Qi J."/>
            <person name="Zhao F."/>
            <person name="Wang Q."/>
            <person name="Bedoya-Reina O.C."/>
            <person name="Katiyar N."/>
            <person name="Tomsho L.P."/>
            <person name="Kasson L.M."/>
            <person name="Hardie R.A."/>
            <person name="Woodbridge P."/>
            <person name="Tindall E.A."/>
            <person name="Bertelsen M.F."/>
            <person name="Dixon D."/>
            <person name="Pyecroft S."/>
            <person name="Helgen K.M."/>
            <person name="Lesk A.M."/>
            <person name="Pringle T.H."/>
            <person name="Patterson N."/>
            <person name="Zhang Y."/>
            <person name="Kreiss A."/>
            <person name="Woods G.M."/>
            <person name="Jones M.E."/>
            <person name="Schuster S.C."/>
        </authorList>
    </citation>
    <scope>NUCLEOTIDE SEQUENCE [LARGE SCALE GENOMIC DNA]</scope>
</reference>
<evidence type="ECO:0000256" key="5">
    <source>
        <dbReference type="ARBA" id="ARBA00022989"/>
    </source>
</evidence>
<evidence type="ECO:0000256" key="6">
    <source>
        <dbReference type="ARBA" id="ARBA00023136"/>
    </source>
</evidence>
<dbReference type="KEGG" id="shr:111719912"/>
<reference evidence="9" key="2">
    <citation type="submission" date="2025-08" db="UniProtKB">
        <authorList>
            <consortium name="Ensembl"/>
        </authorList>
    </citation>
    <scope>IDENTIFICATION</scope>
</reference>
<keyword evidence="5 7" id="KW-1133">Transmembrane helix</keyword>
<keyword evidence="3 7" id="KW-0812">Transmembrane</keyword>
<dbReference type="SMART" id="SM00337">
    <property type="entry name" value="BCL"/>
    <property type="match status" value="1"/>
</dbReference>
<evidence type="ECO:0000256" key="2">
    <source>
        <dbReference type="ARBA" id="ARBA00009458"/>
    </source>
</evidence>
<dbReference type="InterPro" id="IPR036834">
    <property type="entry name" value="Bcl-2-like_sf"/>
</dbReference>
<keyword evidence="4" id="KW-0053">Apoptosis</keyword>
<dbReference type="CTD" id="10017"/>
<dbReference type="OrthoDB" id="8856583at2759"/>
<evidence type="ECO:0000313" key="9">
    <source>
        <dbReference type="Ensembl" id="ENSSHAP00000034270.1"/>
    </source>
</evidence>
<dbReference type="Gene3D" id="1.10.437.10">
    <property type="entry name" value="Blc2-like"/>
    <property type="match status" value="1"/>
</dbReference>
<evidence type="ECO:0000313" key="10">
    <source>
        <dbReference type="Proteomes" id="UP000007648"/>
    </source>
</evidence>
<comment type="similarity">
    <text evidence="2">Belongs to the Bcl-2 family.</text>
</comment>
<reference evidence="9" key="3">
    <citation type="submission" date="2025-09" db="UniProtKB">
        <authorList>
            <consortium name="Ensembl"/>
        </authorList>
    </citation>
    <scope>IDENTIFICATION</scope>
</reference>
<dbReference type="GO" id="GO:0001836">
    <property type="term" value="P:release of cytochrome c from mitochondria"/>
    <property type="evidence" value="ECO:0007669"/>
    <property type="project" value="TreeGrafter"/>
</dbReference>
<dbReference type="Proteomes" id="UP000007648">
    <property type="component" value="Unassembled WGS sequence"/>
</dbReference>
<dbReference type="GeneTree" id="ENSGT01130000278292"/>
<dbReference type="InParanoid" id="A0A7N4P7T7"/>
<comment type="subcellular location">
    <subcellularLocation>
        <location evidence="1">Endomembrane system</location>
    </subcellularLocation>
</comment>
<protein>
    <submittedName>
        <fullName evidence="9">BCL2 like 10</fullName>
    </submittedName>
</protein>
<dbReference type="InterPro" id="IPR026298">
    <property type="entry name" value="Bcl-2_fam"/>
</dbReference>
<dbReference type="AlphaFoldDB" id="A0A7N4P7T7"/>
<dbReference type="SUPFAM" id="SSF56854">
    <property type="entry name" value="Bcl-2 inhibitors of programmed cell death"/>
    <property type="match status" value="1"/>
</dbReference>
<gene>
    <name evidence="9" type="primary">BCL2L10</name>
</gene>
<dbReference type="PROSITE" id="PS50062">
    <property type="entry name" value="BCL2_FAMILY"/>
    <property type="match status" value="1"/>
</dbReference>
<proteinExistence type="inferred from homology"/>
<evidence type="ECO:0000256" key="1">
    <source>
        <dbReference type="ARBA" id="ARBA00004308"/>
    </source>
</evidence>
<evidence type="ECO:0000256" key="7">
    <source>
        <dbReference type="SAM" id="Phobius"/>
    </source>
</evidence>
<name>A0A7N4P7T7_SARHA</name>
<dbReference type="RefSeq" id="XP_031811071.1">
    <property type="nucleotide sequence ID" value="XM_031955211.1"/>
</dbReference>
<feature type="transmembrane region" description="Helical" evidence="7">
    <location>
        <begin position="163"/>
        <end position="185"/>
    </location>
</feature>
<evidence type="ECO:0000256" key="3">
    <source>
        <dbReference type="ARBA" id="ARBA00022692"/>
    </source>
</evidence>
<dbReference type="PANTHER" id="PTHR11256:SF47">
    <property type="entry name" value="BCL-2-LIKE PROTEIN 10"/>
    <property type="match status" value="1"/>
</dbReference>
<accession>A0A7N4P7T7</accession>
<dbReference type="InterPro" id="IPR002475">
    <property type="entry name" value="Bcl2-like"/>
</dbReference>
<dbReference type="PANTHER" id="PTHR11256">
    <property type="entry name" value="BCL-2 RELATED"/>
    <property type="match status" value="1"/>
</dbReference>
<dbReference type="GO" id="GO:0012505">
    <property type="term" value="C:endomembrane system"/>
    <property type="evidence" value="ECO:0007669"/>
    <property type="project" value="UniProtKB-SubCell"/>
</dbReference>
<dbReference type="InterPro" id="IPR046371">
    <property type="entry name" value="Bcl-2_BH1-3"/>
</dbReference>
<evidence type="ECO:0000259" key="8">
    <source>
        <dbReference type="SMART" id="SM00337"/>
    </source>
</evidence>
<keyword evidence="6 7" id="KW-0472">Membrane</keyword>
<dbReference type="FunCoup" id="A0A7N4P7T7">
    <property type="interactions" value="25"/>
</dbReference>